<accession>A0A1N7S9J4</accession>
<dbReference type="AlphaFoldDB" id="A0A1N7S9J4"/>
<keyword evidence="2" id="KW-1185">Reference proteome</keyword>
<proteinExistence type="predicted"/>
<name>A0A1N7S9J4_9BURK</name>
<gene>
    <name evidence="1" type="ORF">BN2476_380006</name>
</gene>
<dbReference type="Proteomes" id="UP000195569">
    <property type="component" value="Unassembled WGS sequence"/>
</dbReference>
<evidence type="ECO:0000313" key="1">
    <source>
        <dbReference type="EMBL" id="SIT44056.1"/>
    </source>
</evidence>
<dbReference type="EMBL" id="CYGY02000038">
    <property type="protein sequence ID" value="SIT44056.1"/>
    <property type="molecule type" value="Genomic_DNA"/>
</dbReference>
<evidence type="ECO:0000313" key="2">
    <source>
        <dbReference type="Proteomes" id="UP000195569"/>
    </source>
</evidence>
<protein>
    <submittedName>
        <fullName evidence="1">Uncharacterized protein</fullName>
    </submittedName>
</protein>
<comment type="caution">
    <text evidence="1">The sequence shown here is derived from an EMBL/GenBank/DDBJ whole genome shotgun (WGS) entry which is preliminary data.</text>
</comment>
<sequence length="148" mass="16612">MAKEAQRVAQQGLGRPIISAEIGGRKVVAVRNKLYHVKGKTFHDFLGDYLRDVLDPAWGNAELKKPLSDRHPILQWYDSICNLQHRSGLTGDSIVQVEANGASSAWLRLAYDLYALDHNAELQKKLVGRLKNPDMFPVPDMKPTLLPQ</sequence>
<organism evidence="1 2">
    <name type="scientific">Paraburkholderia piptadeniae</name>
    <dbReference type="NCBI Taxonomy" id="1701573"/>
    <lineage>
        <taxon>Bacteria</taxon>
        <taxon>Pseudomonadati</taxon>
        <taxon>Pseudomonadota</taxon>
        <taxon>Betaproteobacteria</taxon>
        <taxon>Burkholderiales</taxon>
        <taxon>Burkholderiaceae</taxon>
        <taxon>Paraburkholderia</taxon>
    </lineage>
</organism>
<reference evidence="1" key="1">
    <citation type="submission" date="2016-12" db="EMBL/GenBank/DDBJ databases">
        <authorList>
            <person name="Moulin L."/>
        </authorList>
    </citation>
    <scope>NUCLEOTIDE SEQUENCE [LARGE SCALE GENOMIC DNA]</scope>
    <source>
        <strain evidence="1">STM 7183</strain>
    </source>
</reference>